<evidence type="ECO:0000256" key="1">
    <source>
        <dbReference type="ARBA" id="ARBA00009437"/>
    </source>
</evidence>
<dbReference type="InterPro" id="IPR000847">
    <property type="entry name" value="LysR_HTH_N"/>
</dbReference>
<dbReference type="EMBL" id="FZNR01000012">
    <property type="protein sequence ID" value="SNS25884.1"/>
    <property type="molecule type" value="Genomic_DNA"/>
</dbReference>
<protein>
    <submittedName>
        <fullName evidence="6">DNA-binding transcriptional regulator, LysR family</fullName>
    </submittedName>
</protein>
<proteinExistence type="inferred from homology"/>
<reference evidence="6 7" key="1">
    <citation type="submission" date="2017-06" db="EMBL/GenBank/DDBJ databases">
        <authorList>
            <person name="Kim H.J."/>
            <person name="Triplett B.A."/>
        </authorList>
    </citation>
    <scope>NUCLEOTIDE SEQUENCE [LARGE SCALE GENOMIC DNA]</scope>
    <source>
        <strain evidence="6 7">DSM 43151</strain>
    </source>
</reference>
<dbReference type="GO" id="GO:0003700">
    <property type="term" value="F:DNA-binding transcription factor activity"/>
    <property type="evidence" value="ECO:0007669"/>
    <property type="project" value="InterPro"/>
</dbReference>
<dbReference type="AlphaFoldDB" id="A0A239D241"/>
<dbReference type="PANTHER" id="PTHR30126:SF39">
    <property type="entry name" value="HTH-TYPE TRANSCRIPTIONAL REGULATOR CYSL"/>
    <property type="match status" value="1"/>
</dbReference>
<keyword evidence="7" id="KW-1185">Reference proteome</keyword>
<dbReference type="Pfam" id="PF00126">
    <property type="entry name" value="HTH_1"/>
    <property type="match status" value="1"/>
</dbReference>
<dbReference type="Pfam" id="PF03466">
    <property type="entry name" value="LysR_substrate"/>
    <property type="match status" value="1"/>
</dbReference>
<dbReference type="InterPro" id="IPR036390">
    <property type="entry name" value="WH_DNA-bd_sf"/>
</dbReference>
<keyword evidence="3 6" id="KW-0238">DNA-binding</keyword>
<evidence type="ECO:0000256" key="2">
    <source>
        <dbReference type="ARBA" id="ARBA00023015"/>
    </source>
</evidence>
<dbReference type="CDD" id="cd05466">
    <property type="entry name" value="PBP2_LTTR_substrate"/>
    <property type="match status" value="1"/>
</dbReference>
<dbReference type="InterPro" id="IPR036388">
    <property type="entry name" value="WH-like_DNA-bd_sf"/>
</dbReference>
<keyword evidence="4" id="KW-0804">Transcription</keyword>
<dbReference type="InterPro" id="IPR005119">
    <property type="entry name" value="LysR_subst-bd"/>
</dbReference>
<evidence type="ECO:0000256" key="4">
    <source>
        <dbReference type="ARBA" id="ARBA00023163"/>
    </source>
</evidence>
<evidence type="ECO:0000313" key="7">
    <source>
        <dbReference type="Proteomes" id="UP000198415"/>
    </source>
</evidence>
<keyword evidence="2" id="KW-0805">Transcription regulation</keyword>
<organism evidence="6 7">
    <name type="scientific">Actinoplanes regularis</name>
    <dbReference type="NCBI Taxonomy" id="52697"/>
    <lineage>
        <taxon>Bacteria</taxon>
        <taxon>Bacillati</taxon>
        <taxon>Actinomycetota</taxon>
        <taxon>Actinomycetes</taxon>
        <taxon>Micromonosporales</taxon>
        <taxon>Micromonosporaceae</taxon>
        <taxon>Actinoplanes</taxon>
    </lineage>
</organism>
<dbReference type="PRINTS" id="PR00039">
    <property type="entry name" value="HTHLYSR"/>
</dbReference>
<comment type="similarity">
    <text evidence="1">Belongs to the LysR transcriptional regulatory family.</text>
</comment>
<name>A0A239D241_9ACTN</name>
<feature type="domain" description="HTH lysR-type" evidence="5">
    <location>
        <begin position="9"/>
        <end position="65"/>
    </location>
</feature>
<dbReference type="Gene3D" id="1.10.10.10">
    <property type="entry name" value="Winged helix-like DNA-binding domain superfamily/Winged helix DNA-binding domain"/>
    <property type="match status" value="1"/>
</dbReference>
<dbReference type="RefSeq" id="WP_089296278.1">
    <property type="nucleotide sequence ID" value="NZ_BOMU01000063.1"/>
</dbReference>
<dbReference type="SUPFAM" id="SSF53850">
    <property type="entry name" value="Periplasmic binding protein-like II"/>
    <property type="match status" value="1"/>
</dbReference>
<accession>A0A239D241</accession>
<dbReference type="SUPFAM" id="SSF46785">
    <property type="entry name" value="Winged helix' DNA-binding domain"/>
    <property type="match status" value="1"/>
</dbReference>
<evidence type="ECO:0000259" key="5">
    <source>
        <dbReference type="PROSITE" id="PS50931"/>
    </source>
</evidence>
<evidence type="ECO:0000256" key="3">
    <source>
        <dbReference type="ARBA" id="ARBA00023125"/>
    </source>
</evidence>
<dbReference type="OrthoDB" id="8417889at2"/>
<sequence length="288" mass="30702">MSDRFSDGNLDQLRTFLAVYRAGSITAGARAVGLSQSTVTSQIQALEQQSGRQLFQRVARGVLPTAVADELAVRIAGPLDELAVALAPSTLSAPPEPVHLAGPAELLAVRVVPALAPLVTRGVRLRITAGLTDDLLEGVRQGRFDLLVATTRPKGRLLSATPLTDEEFVLVAAGPVDLDRTPLIAYAQDLPIVRRYWRHVFGRRLTTSPAVVIPDLRGVLAAVLAGAGYSVLPRYLCAEQLASGALTLLHDPEDPPINTGFLVQRSGTSTNPHVRLVRETLLAAGPTW</sequence>
<dbReference type="PROSITE" id="PS50931">
    <property type="entry name" value="HTH_LYSR"/>
    <property type="match status" value="1"/>
</dbReference>
<dbReference type="Gene3D" id="3.40.190.290">
    <property type="match status" value="1"/>
</dbReference>
<dbReference type="Proteomes" id="UP000198415">
    <property type="component" value="Unassembled WGS sequence"/>
</dbReference>
<dbReference type="GO" id="GO:0000976">
    <property type="term" value="F:transcription cis-regulatory region binding"/>
    <property type="evidence" value="ECO:0007669"/>
    <property type="project" value="TreeGrafter"/>
</dbReference>
<dbReference type="PANTHER" id="PTHR30126">
    <property type="entry name" value="HTH-TYPE TRANSCRIPTIONAL REGULATOR"/>
    <property type="match status" value="1"/>
</dbReference>
<evidence type="ECO:0000313" key="6">
    <source>
        <dbReference type="EMBL" id="SNS25884.1"/>
    </source>
</evidence>
<gene>
    <name evidence="6" type="ORF">SAMN06264365_112199</name>
</gene>